<sequence length="51" mass="5795">MMYCKPSTEKVTVKKLQSPEETIAETQEKLTTLAQIYLSGEFDFLGNIPKN</sequence>
<protein>
    <submittedName>
        <fullName evidence="1">Uncharacterized protein</fullName>
    </submittedName>
</protein>
<dbReference type="EMBL" id="CP001431">
    <property type="protein sequence ID" value="ACT69480.1"/>
    <property type="molecule type" value="Genomic_DNA"/>
</dbReference>
<reference evidence="1 2" key="1">
    <citation type="journal article" date="2009" name="Nucleic Acids Res.">
        <title>Analysis of complete genome sequence of Neorickettsia risticii: causative agent of Potomac horse fever.</title>
        <authorList>
            <person name="Lin M."/>
            <person name="Zhang C."/>
            <person name="Gibson K."/>
            <person name="Rikihisa Y."/>
        </authorList>
    </citation>
    <scope>NUCLEOTIDE SEQUENCE [LARGE SCALE GENOMIC DNA]</scope>
    <source>
        <strain evidence="1 2">Illinois</strain>
    </source>
</reference>
<dbReference type="HOGENOM" id="CLU_3101362_0_0_5"/>
<dbReference type="STRING" id="434131.NRI_0500"/>
<gene>
    <name evidence="1" type="ordered locus">NRI_0500</name>
</gene>
<dbReference type="eggNOG" id="COG2887">
    <property type="taxonomic scope" value="Bacteria"/>
</dbReference>
<dbReference type="AlphaFoldDB" id="C6V515"/>
<organism evidence="1 2">
    <name type="scientific">Neorickettsia risticii (strain Illinois)</name>
    <dbReference type="NCBI Taxonomy" id="434131"/>
    <lineage>
        <taxon>Bacteria</taxon>
        <taxon>Pseudomonadati</taxon>
        <taxon>Pseudomonadota</taxon>
        <taxon>Alphaproteobacteria</taxon>
        <taxon>Rickettsiales</taxon>
        <taxon>Anaplasmataceae</taxon>
        <taxon>Neorickettsia</taxon>
    </lineage>
</organism>
<dbReference type="KEGG" id="nri:NRI_0500"/>
<accession>C6V515</accession>
<evidence type="ECO:0000313" key="2">
    <source>
        <dbReference type="Proteomes" id="UP000001627"/>
    </source>
</evidence>
<dbReference type="Proteomes" id="UP000001627">
    <property type="component" value="Chromosome"/>
</dbReference>
<proteinExistence type="predicted"/>
<evidence type="ECO:0000313" key="1">
    <source>
        <dbReference type="EMBL" id="ACT69480.1"/>
    </source>
</evidence>
<keyword evidence="2" id="KW-1185">Reference proteome</keyword>
<name>C6V515_NEORI</name>